<comment type="caution">
    <text evidence="7">The sequence shown here is derived from an EMBL/GenBank/DDBJ whole genome shotgun (WGS) entry which is preliminary data.</text>
</comment>
<evidence type="ECO:0000259" key="6">
    <source>
        <dbReference type="PROSITE" id="PS51736"/>
    </source>
</evidence>
<accession>A0A149QV61</accession>
<dbReference type="GO" id="GO:0003677">
    <property type="term" value="F:DNA binding"/>
    <property type="evidence" value="ECO:0007669"/>
    <property type="project" value="UniProtKB-KW"/>
</dbReference>
<organism evidence="7 8">
    <name type="scientific">Acetobacter cerevisiae</name>
    <dbReference type="NCBI Taxonomy" id="178900"/>
    <lineage>
        <taxon>Bacteria</taxon>
        <taxon>Pseudomonadati</taxon>
        <taxon>Pseudomonadota</taxon>
        <taxon>Alphaproteobacteria</taxon>
        <taxon>Acetobacterales</taxon>
        <taxon>Acetobacteraceae</taxon>
        <taxon>Acetobacter</taxon>
    </lineage>
</organism>
<feature type="domain" description="Resolvase/invertase-type recombinase catalytic" evidence="6">
    <location>
        <begin position="4"/>
        <end position="69"/>
    </location>
</feature>
<dbReference type="Gene3D" id="3.40.50.1390">
    <property type="entry name" value="Resolvase, N-terminal catalytic domain"/>
    <property type="match status" value="1"/>
</dbReference>
<dbReference type="InterPro" id="IPR006119">
    <property type="entry name" value="Resolv_N"/>
</dbReference>
<gene>
    <name evidence="7" type="ORF">AD928_01670</name>
</gene>
<dbReference type="PROSITE" id="PS00397">
    <property type="entry name" value="RECOMBINASES_1"/>
    <property type="match status" value="1"/>
</dbReference>
<reference evidence="7 8" key="1">
    <citation type="submission" date="2015-06" db="EMBL/GenBank/DDBJ databases">
        <title>Improved classification and identification of acetic acid bacteria using matrix-assisted laser desorption/ionization time-of-flight mass spectrometry; Gluconobacter nephelii and Gluconobacter uchimurae are later heterotypic synonyms of Gluconobacter japonicus and Gluconobacter oxydans, respectively.</title>
        <authorList>
            <person name="Li L."/>
            <person name="Cleenwerck I."/>
            <person name="De Vuyst L."/>
            <person name="Vandamme P."/>
        </authorList>
    </citation>
    <scope>NUCLEOTIDE SEQUENCE [LARGE SCALE GENOMIC DNA]</scope>
    <source>
        <strain evidence="7 8">LMG 1625</strain>
    </source>
</reference>
<dbReference type="PROSITE" id="PS51736">
    <property type="entry name" value="RECOMBINASES_3"/>
    <property type="match status" value="1"/>
</dbReference>
<keyword evidence="3" id="KW-0233">DNA recombination</keyword>
<sequence length="69" mass="7908">MAGQIIAYVRVSSVDQNTDRQRFDGVKVDKTFTDKCSGGTRNRPALIEMLRYVRGHRVDGTLNNVWHEQ</sequence>
<keyword evidence="2" id="KW-0238">DNA-binding</keyword>
<evidence type="ECO:0000256" key="4">
    <source>
        <dbReference type="PIRSR" id="PIRSR606118-50"/>
    </source>
</evidence>
<evidence type="ECO:0000313" key="8">
    <source>
        <dbReference type="Proteomes" id="UP000075473"/>
    </source>
</evidence>
<dbReference type="PATRIC" id="fig|178900.5.peg.2017"/>
<proteinExistence type="predicted"/>
<name>A0A149QV61_9PROT</name>
<dbReference type="InterPro" id="IPR036162">
    <property type="entry name" value="Resolvase-like_N_sf"/>
</dbReference>
<dbReference type="GO" id="GO:0000150">
    <property type="term" value="F:DNA strand exchange activity"/>
    <property type="evidence" value="ECO:0007669"/>
    <property type="project" value="InterPro"/>
</dbReference>
<dbReference type="Proteomes" id="UP000075473">
    <property type="component" value="Unassembled WGS sequence"/>
</dbReference>
<evidence type="ECO:0000256" key="5">
    <source>
        <dbReference type="PROSITE-ProRule" id="PRU10137"/>
    </source>
</evidence>
<dbReference type="InterPro" id="IPR006118">
    <property type="entry name" value="Recombinase_CS"/>
</dbReference>
<protein>
    <recommendedName>
        <fullName evidence="6">Resolvase/invertase-type recombinase catalytic domain-containing protein</fullName>
    </recommendedName>
</protein>
<evidence type="ECO:0000256" key="1">
    <source>
        <dbReference type="ARBA" id="ARBA00022908"/>
    </source>
</evidence>
<dbReference type="SUPFAM" id="SSF53041">
    <property type="entry name" value="Resolvase-like"/>
    <property type="match status" value="1"/>
</dbReference>
<feature type="active site" description="O-(5'-phospho-DNA)-serine intermediate" evidence="4 5">
    <location>
        <position position="12"/>
    </location>
</feature>
<dbReference type="RefSeq" id="WP_062247719.1">
    <property type="nucleotide sequence ID" value="NZ_LHZA01000092.1"/>
</dbReference>
<dbReference type="GO" id="GO:0015074">
    <property type="term" value="P:DNA integration"/>
    <property type="evidence" value="ECO:0007669"/>
    <property type="project" value="UniProtKB-KW"/>
</dbReference>
<dbReference type="AlphaFoldDB" id="A0A149QV61"/>
<keyword evidence="1" id="KW-0229">DNA integration</keyword>
<dbReference type="EMBL" id="LHZA01000092">
    <property type="protein sequence ID" value="KXV01218.1"/>
    <property type="molecule type" value="Genomic_DNA"/>
</dbReference>
<evidence type="ECO:0000256" key="3">
    <source>
        <dbReference type="ARBA" id="ARBA00023172"/>
    </source>
</evidence>
<dbReference type="Pfam" id="PF00239">
    <property type="entry name" value="Resolvase"/>
    <property type="match status" value="1"/>
</dbReference>
<evidence type="ECO:0000256" key="2">
    <source>
        <dbReference type="ARBA" id="ARBA00023125"/>
    </source>
</evidence>
<evidence type="ECO:0000313" key="7">
    <source>
        <dbReference type="EMBL" id="KXV01218.1"/>
    </source>
</evidence>